<dbReference type="Proteomes" id="UP001501243">
    <property type="component" value="Unassembled WGS sequence"/>
</dbReference>
<name>A0ABP8Q1S4_9BACT</name>
<evidence type="ECO:0000256" key="1">
    <source>
        <dbReference type="SAM" id="SignalP"/>
    </source>
</evidence>
<feature type="chain" id="PRO_5045750855" description="Amidohydrolase-related domain-containing protein" evidence="1">
    <location>
        <begin position="26"/>
        <end position="489"/>
    </location>
</feature>
<dbReference type="InterPro" id="IPR006680">
    <property type="entry name" value="Amidohydro-rel"/>
</dbReference>
<dbReference type="EMBL" id="BAABGQ010000004">
    <property type="protein sequence ID" value="GAA4495549.1"/>
    <property type="molecule type" value="Genomic_DNA"/>
</dbReference>
<dbReference type="Pfam" id="PF01979">
    <property type="entry name" value="Amidohydro_1"/>
    <property type="match status" value="1"/>
</dbReference>
<gene>
    <name evidence="3" type="ORF">GCM10023172_07440</name>
</gene>
<dbReference type="RefSeq" id="WP_208132449.1">
    <property type="nucleotide sequence ID" value="NZ_BAABGQ010000004.1"/>
</dbReference>
<dbReference type="Gene3D" id="1.20.58.520">
    <property type="entry name" value="Amidohydrolase"/>
    <property type="match status" value="1"/>
</dbReference>
<dbReference type="PANTHER" id="PTHR43135">
    <property type="entry name" value="ALPHA-D-RIBOSE 1-METHYLPHOSPHONATE 5-TRIPHOSPHATE DIPHOSPHATASE"/>
    <property type="match status" value="1"/>
</dbReference>
<reference evidence="4" key="1">
    <citation type="journal article" date="2019" name="Int. J. Syst. Evol. Microbiol.">
        <title>The Global Catalogue of Microorganisms (GCM) 10K type strain sequencing project: providing services to taxonomists for standard genome sequencing and annotation.</title>
        <authorList>
            <consortium name="The Broad Institute Genomics Platform"/>
            <consortium name="The Broad Institute Genome Sequencing Center for Infectious Disease"/>
            <person name="Wu L."/>
            <person name="Ma J."/>
        </authorList>
    </citation>
    <scope>NUCLEOTIDE SEQUENCE [LARGE SCALE GENOMIC DNA]</scope>
    <source>
        <strain evidence="4">JCM 17841</strain>
    </source>
</reference>
<dbReference type="InterPro" id="IPR032466">
    <property type="entry name" value="Metal_Hydrolase"/>
</dbReference>
<evidence type="ECO:0000313" key="4">
    <source>
        <dbReference type="Proteomes" id="UP001501243"/>
    </source>
</evidence>
<dbReference type="SUPFAM" id="SSF51338">
    <property type="entry name" value="Composite domain of metallo-dependent hydrolases"/>
    <property type="match status" value="1"/>
</dbReference>
<dbReference type="Gene3D" id="3.30.110.90">
    <property type="entry name" value="Amidohydrolase"/>
    <property type="match status" value="1"/>
</dbReference>
<feature type="signal peptide" evidence="1">
    <location>
        <begin position="1"/>
        <end position="25"/>
    </location>
</feature>
<protein>
    <recommendedName>
        <fullName evidence="2">Amidohydrolase-related domain-containing protein</fullName>
    </recommendedName>
</protein>
<keyword evidence="4" id="KW-1185">Reference proteome</keyword>
<evidence type="ECO:0000313" key="3">
    <source>
        <dbReference type="EMBL" id="GAA4495549.1"/>
    </source>
</evidence>
<evidence type="ECO:0000259" key="2">
    <source>
        <dbReference type="Pfam" id="PF01979"/>
    </source>
</evidence>
<organism evidence="3 4">
    <name type="scientific">Hymenobacter ginsengisoli</name>
    <dbReference type="NCBI Taxonomy" id="1051626"/>
    <lineage>
        <taxon>Bacteria</taxon>
        <taxon>Pseudomonadati</taxon>
        <taxon>Bacteroidota</taxon>
        <taxon>Cytophagia</taxon>
        <taxon>Cytophagales</taxon>
        <taxon>Hymenobacteraceae</taxon>
        <taxon>Hymenobacter</taxon>
    </lineage>
</organism>
<comment type="caution">
    <text evidence="3">The sequence shown here is derived from an EMBL/GenBank/DDBJ whole genome shotgun (WGS) entry which is preliminary data.</text>
</comment>
<dbReference type="InterPro" id="IPR011059">
    <property type="entry name" value="Metal-dep_hydrolase_composite"/>
</dbReference>
<dbReference type="InterPro" id="IPR051781">
    <property type="entry name" value="Metallo-dep_Hydrolase"/>
</dbReference>
<dbReference type="SUPFAM" id="SSF51556">
    <property type="entry name" value="Metallo-dependent hydrolases"/>
    <property type="match status" value="1"/>
</dbReference>
<dbReference type="Gene3D" id="2.30.40.10">
    <property type="entry name" value="Urease, subunit C, domain 1"/>
    <property type="match status" value="1"/>
</dbReference>
<proteinExistence type="predicted"/>
<accession>A0ABP8Q1S4</accession>
<dbReference type="PANTHER" id="PTHR43135:SF3">
    <property type="entry name" value="ALPHA-D-RIBOSE 1-METHYLPHOSPHONATE 5-TRIPHOSPHATE DIPHOSPHATASE"/>
    <property type="match status" value="1"/>
</dbReference>
<dbReference type="Gene3D" id="3.40.50.10910">
    <property type="entry name" value="Amidohydrolase"/>
    <property type="match status" value="1"/>
</dbReference>
<feature type="domain" description="Amidohydrolase-related" evidence="2">
    <location>
        <begin position="107"/>
        <end position="460"/>
    </location>
</feature>
<sequence length="489" mass="52461">MKQNLLLRPLLAGLLSAWLASPALAQAPPSASPTPPPTFTPAVKEFIKVSAPVVALTDAKVIDGTGRPALLHQTVLLRNGRIEQLGPSKKVKVPAGAEVVNCAGKTLIPGLVMLHEHLYYTMPAGGLFNIAQMPYSFPRLYLAGGATTIRTAGSIEPQTDLAIQRLIGEGKFIGPDMDVTAPYMEEPGMDIPALNTVHGPADAAASTKFWADKGCTSFKMYMHATRADLAAVVREAHARQLKVTGHLCAITYREAAEIGIDNLEHGFMASSDFAPGRVADACDYPVARQGLLRQPANSPAVTDLIKYLISKKVALTSTLPVFEPYTGREVVLGGGLDALIPQLQERETKTWQASQGKDSASVALFKKEQGWEKQFFDAGGLLVAGTDPTGAGRTIAGYANRREIELLVEGGFTPLQAIQICTLNGAKYLGRDREIGTIEAGKQADLVLVNGDPEKDIRQLRQMEIVFKHGIGFDSPKLFESMKGKVGLN</sequence>
<keyword evidence="1" id="KW-0732">Signal</keyword>